<feature type="chain" id="PRO_5042290783" evidence="1">
    <location>
        <begin position="19"/>
        <end position="478"/>
    </location>
</feature>
<evidence type="ECO:0000256" key="1">
    <source>
        <dbReference type="SAM" id="SignalP"/>
    </source>
</evidence>
<feature type="signal peptide" evidence="1">
    <location>
        <begin position="1"/>
        <end position="18"/>
    </location>
</feature>
<sequence>MKLLGILRVTTLCFVATGFYGPSAVSCSNQEGKPSSILELPETYEGIYNSTLNEFEFNLNLDSKTSLAPQLFRKVKAHLDATGMPAEDSEELVESLISMVSHRIRDLKDNLSSHEPTSIRDVLDFLGMLGQSQIKAQVLKKLESMVQTRFDTQNVPGLNVQKNLEGLLENIQKLRKDLLQDPSDYGHFSGITEFLMTPEACVTALINWLPFLHSELFLLHFQTSPDGSLVGCGAWKDDKLRPTAGKNGLNQWLTDDVSRIIQIPKGFIKDGLSTKNTGGRISAHTGLQYYGGGPLSHAQLGLFMLRSIWDDSNLGSAVLFLEEFCREVNGIDSVFWSALRNTPHGVPGLKALCQEVSKDLKPLTGGVIYALYNPVDTKNPYNGALRSDSFGAYVDWLAKNIDEIKTSLENMTKDSYTWSLSALSEVQSAGPFKYGFVFNESDWEGNIDRKLKPVIERLTARDNSLTKLSRHMQRMKSH</sequence>
<accession>A0AAD9GJG2</accession>
<reference evidence="2" key="2">
    <citation type="submission" date="2021-05" db="EMBL/GenBank/DDBJ databases">
        <authorList>
            <person name="Pain A."/>
        </authorList>
    </citation>
    <scope>NUCLEOTIDE SEQUENCE</scope>
    <source>
        <strain evidence="2">1802A</strain>
    </source>
</reference>
<dbReference type="PROSITE" id="PS51257">
    <property type="entry name" value="PROKAR_LIPOPROTEIN"/>
    <property type="match status" value="1"/>
</dbReference>
<proteinExistence type="predicted"/>
<evidence type="ECO:0000313" key="3">
    <source>
        <dbReference type="Proteomes" id="UP001195914"/>
    </source>
</evidence>
<reference evidence="2" key="1">
    <citation type="journal article" date="2014" name="Nucleic Acids Res.">
        <title>The evolutionary dynamics of variant antigen genes in Babesia reveal a history of genomic innovation underlying host-parasite interaction.</title>
        <authorList>
            <person name="Jackson A.P."/>
            <person name="Otto T.D."/>
            <person name="Darby A."/>
            <person name="Ramaprasad A."/>
            <person name="Xia D."/>
            <person name="Echaide I.E."/>
            <person name="Farber M."/>
            <person name="Gahlot S."/>
            <person name="Gamble J."/>
            <person name="Gupta D."/>
            <person name="Gupta Y."/>
            <person name="Jackson L."/>
            <person name="Malandrin L."/>
            <person name="Malas T.B."/>
            <person name="Moussa E."/>
            <person name="Nair M."/>
            <person name="Reid A.J."/>
            <person name="Sanders M."/>
            <person name="Sharma J."/>
            <person name="Tracey A."/>
            <person name="Quail M.A."/>
            <person name="Weir W."/>
            <person name="Wastling J.M."/>
            <person name="Hall N."/>
            <person name="Willadsen P."/>
            <person name="Lingelbach K."/>
            <person name="Shiels B."/>
            <person name="Tait A."/>
            <person name="Berriman M."/>
            <person name="Allred D.R."/>
            <person name="Pain A."/>
        </authorList>
    </citation>
    <scope>NUCLEOTIDE SEQUENCE</scope>
    <source>
        <strain evidence="2">1802A</strain>
    </source>
</reference>
<organism evidence="2 3">
    <name type="scientific">Babesia divergens</name>
    <dbReference type="NCBI Taxonomy" id="32595"/>
    <lineage>
        <taxon>Eukaryota</taxon>
        <taxon>Sar</taxon>
        <taxon>Alveolata</taxon>
        <taxon>Apicomplexa</taxon>
        <taxon>Aconoidasida</taxon>
        <taxon>Piroplasmida</taxon>
        <taxon>Babesiidae</taxon>
        <taxon>Babesia</taxon>
    </lineage>
</organism>
<evidence type="ECO:0000313" key="2">
    <source>
        <dbReference type="EMBL" id="KAK1939612.1"/>
    </source>
</evidence>
<dbReference type="Proteomes" id="UP001195914">
    <property type="component" value="Unassembled WGS sequence"/>
</dbReference>
<dbReference type="EMBL" id="JAHBMH010000007">
    <property type="protein sequence ID" value="KAK1939612.1"/>
    <property type="molecule type" value="Genomic_DNA"/>
</dbReference>
<comment type="caution">
    <text evidence="2">The sequence shown here is derived from an EMBL/GenBank/DDBJ whole genome shotgun (WGS) entry which is preliminary data.</text>
</comment>
<keyword evidence="3" id="KW-1185">Reference proteome</keyword>
<dbReference type="AlphaFoldDB" id="A0AAD9GJG2"/>
<keyword evidence="1" id="KW-0732">Signal</keyword>
<protein>
    <submittedName>
        <fullName evidence="2">Secreted antigen 1</fullName>
    </submittedName>
</protein>
<name>A0AAD9GJG2_BABDI</name>
<gene>
    <name evidence="2" type="ORF">X943_001513</name>
</gene>